<dbReference type="GO" id="GO:0005886">
    <property type="term" value="C:plasma membrane"/>
    <property type="evidence" value="ECO:0007669"/>
    <property type="project" value="TreeGrafter"/>
</dbReference>
<dbReference type="EMBL" id="CAJZBQ010000033">
    <property type="protein sequence ID" value="CAG9323013.1"/>
    <property type="molecule type" value="Genomic_DNA"/>
</dbReference>
<comment type="subcellular location">
    <subcellularLocation>
        <location evidence="1">Cytoplasm</location>
        <location evidence="1">Cytoskeleton</location>
    </subcellularLocation>
</comment>
<evidence type="ECO:0000256" key="2">
    <source>
        <dbReference type="ARBA" id="ARBA00022490"/>
    </source>
</evidence>
<evidence type="ECO:0000313" key="8">
    <source>
        <dbReference type="Proteomes" id="UP001162131"/>
    </source>
</evidence>
<reference evidence="7" key="1">
    <citation type="submission" date="2021-09" db="EMBL/GenBank/DDBJ databases">
        <authorList>
            <consortium name="AG Swart"/>
            <person name="Singh M."/>
            <person name="Singh A."/>
            <person name="Seah K."/>
            <person name="Emmerich C."/>
        </authorList>
    </citation>
    <scope>NUCLEOTIDE SEQUENCE</scope>
    <source>
        <strain evidence="7">ATCC30299</strain>
    </source>
</reference>
<evidence type="ECO:0000256" key="3">
    <source>
        <dbReference type="ARBA" id="ARBA00022553"/>
    </source>
</evidence>
<proteinExistence type="predicted"/>
<comment type="caution">
    <text evidence="7">The sequence shown here is derived from an EMBL/GenBank/DDBJ whole genome shotgun (WGS) entry which is preliminary data.</text>
</comment>
<feature type="domain" description="F-BAR" evidence="6">
    <location>
        <begin position="1"/>
        <end position="250"/>
    </location>
</feature>
<evidence type="ECO:0000256" key="5">
    <source>
        <dbReference type="PROSITE-ProRule" id="PRU01077"/>
    </source>
</evidence>
<organism evidence="7 8">
    <name type="scientific">Blepharisma stoltei</name>
    <dbReference type="NCBI Taxonomy" id="1481888"/>
    <lineage>
        <taxon>Eukaryota</taxon>
        <taxon>Sar</taxon>
        <taxon>Alveolata</taxon>
        <taxon>Ciliophora</taxon>
        <taxon>Postciliodesmatophora</taxon>
        <taxon>Heterotrichea</taxon>
        <taxon>Heterotrichida</taxon>
        <taxon>Blepharismidae</taxon>
        <taxon>Blepharisma</taxon>
    </lineage>
</organism>
<evidence type="ECO:0000256" key="4">
    <source>
        <dbReference type="ARBA" id="ARBA00023212"/>
    </source>
</evidence>
<dbReference type="SUPFAM" id="SSF103657">
    <property type="entry name" value="BAR/IMD domain-like"/>
    <property type="match status" value="1"/>
</dbReference>
<accession>A0AAU9JB79</accession>
<dbReference type="PANTHER" id="PTHR23065:SF7">
    <property type="entry name" value="NOSTRIN, ISOFORM H"/>
    <property type="match status" value="1"/>
</dbReference>
<dbReference type="PROSITE" id="PS51741">
    <property type="entry name" value="F_BAR"/>
    <property type="match status" value="1"/>
</dbReference>
<dbReference type="GO" id="GO:0005737">
    <property type="term" value="C:cytoplasm"/>
    <property type="evidence" value="ECO:0007669"/>
    <property type="project" value="TreeGrafter"/>
</dbReference>
<gene>
    <name evidence="7" type="ORF">BSTOLATCC_MIC32918</name>
</gene>
<evidence type="ECO:0000313" key="7">
    <source>
        <dbReference type="EMBL" id="CAG9323013.1"/>
    </source>
</evidence>
<dbReference type="Gene3D" id="1.20.1270.60">
    <property type="entry name" value="Arfaptin homology (AH) domain/BAR domain"/>
    <property type="match status" value="1"/>
</dbReference>
<keyword evidence="2" id="KW-0963">Cytoplasm</keyword>
<dbReference type="PANTHER" id="PTHR23065">
    <property type="entry name" value="PROLINE-SERINE-THREONINE PHOSPHATASE INTERACTING PROTEIN 1"/>
    <property type="match status" value="1"/>
</dbReference>
<dbReference type="GO" id="GO:0043226">
    <property type="term" value="C:organelle"/>
    <property type="evidence" value="ECO:0007669"/>
    <property type="project" value="UniProtKB-ARBA"/>
</dbReference>
<dbReference type="InterPro" id="IPR027267">
    <property type="entry name" value="AH/BAR_dom_sf"/>
</dbReference>
<keyword evidence="5" id="KW-0175">Coiled coil</keyword>
<protein>
    <recommendedName>
        <fullName evidence="6">F-BAR domain-containing protein</fullName>
    </recommendedName>
</protein>
<evidence type="ECO:0000256" key="1">
    <source>
        <dbReference type="ARBA" id="ARBA00004245"/>
    </source>
</evidence>
<keyword evidence="8" id="KW-1185">Reference proteome</keyword>
<evidence type="ECO:0000259" key="6">
    <source>
        <dbReference type="PROSITE" id="PS51741"/>
    </source>
</evidence>
<dbReference type="Proteomes" id="UP001162131">
    <property type="component" value="Unassembled WGS sequence"/>
</dbReference>
<dbReference type="InterPro" id="IPR031160">
    <property type="entry name" value="F_BAR_dom"/>
</dbReference>
<dbReference type="AlphaFoldDB" id="A0AAU9JB79"/>
<keyword evidence="3" id="KW-0597">Phosphoprotein</keyword>
<name>A0AAU9JB79_9CILI</name>
<keyword evidence="4" id="KW-0206">Cytoskeleton</keyword>
<sequence length="459" mass="53979">MSYLDLWDKFKEVRDHWTETRSICDEFARFITDKSSLDKNYAKGLKKLLKNDLFNHDTTTLLPCLSSVKNLYKQSAVQLKILAENFQTDLAQPLKQLLAHQDLLIKEKLETGKKLINDREKTIKSHDRAKERYFKEIKESETSAKNKANLAVKFEENYKSEIEMLNNCNKAYVEGMRKVLFVFQQQEEERLRMLKDSLRKIVIFEISFMRSSQYELDSLPNVMESFNPQADLKKFVDDNLTVTGIETVKFMPYLPPTPRQSMIAQNNKNELMGTILEKCWKGEDISREEGSRFVWAISDNEGKKVWVTLLGSIHTQENARIPEPTFSTIGDLMWCTFSSMMETQDFHYAKDCINFTQILYTENDGEKKFLYEFLISHPLWQDEYNWEKIINVAINQEIENYTKHKESIKEEASMDKVIIVSQLTWFGRTMKLLQVEDASAQRLLDLFTERYQLTENIPL</sequence>